<dbReference type="Proteomes" id="UP000006671">
    <property type="component" value="Unassembled WGS sequence"/>
</dbReference>
<reference evidence="3 4" key="1">
    <citation type="journal article" date="2010" name="Cell">
        <title>The genome of Naegleria gruberi illuminates early eukaryotic versatility.</title>
        <authorList>
            <person name="Fritz-Laylin L.K."/>
            <person name="Prochnik S.E."/>
            <person name="Ginger M.L."/>
            <person name="Dacks J.B."/>
            <person name="Carpenter M.L."/>
            <person name="Field M.C."/>
            <person name="Kuo A."/>
            <person name="Paredez A."/>
            <person name="Chapman J."/>
            <person name="Pham J."/>
            <person name="Shu S."/>
            <person name="Neupane R."/>
            <person name="Cipriano M."/>
            <person name="Mancuso J."/>
            <person name="Tu H."/>
            <person name="Salamov A."/>
            <person name="Lindquist E."/>
            <person name="Shapiro H."/>
            <person name="Lucas S."/>
            <person name="Grigoriev I.V."/>
            <person name="Cande W.Z."/>
            <person name="Fulton C."/>
            <person name="Rokhsar D.S."/>
            <person name="Dawson S.C."/>
        </authorList>
    </citation>
    <scope>NUCLEOTIDE SEQUENCE [LARGE SCALE GENOMIC DNA]</scope>
    <source>
        <strain evidence="3 4">NEG-M</strain>
    </source>
</reference>
<feature type="region of interest" description="Disordered" evidence="2">
    <location>
        <begin position="1"/>
        <end position="45"/>
    </location>
</feature>
<dbReference type="EMBL" id="GG738877">
    <property type="protein sequence ID" value="EFC42852.1"/>
    <property type="molecule type" value="Genomic_DNA"/>
</dbReference>
<dbReference type="OrthoDB" id="360327at2759"/>
<dbReference type="OMA" id="CETNIAR"/>
<dbReference type="RefSeq" id="XP_002675596.1">
    <property type="nucleotide sequence ID" value="XM_002675550.1"/>
</dbReference>
<feature type="compositionally biased region" description="Basic residues" evidence="2">
    <location>
        <begin position="18"/>
        <end position="38"/>
    </location>
</feature>
<accession>D2VJY9</accession>
<dbReference type="VEuPathDB" id="AmoebaDB:NAEGRDRAFT_50173"/>
<dbReference type="InterPro" id="IPR007590">
    <property type="entry name" value="Saf4/Yju2"/>
</dbReference>
<name>D2VJY9_NAEGR</name>
<dbReference type="FunCoup" id="D2VJY9">
    <property type="interactions" value="301"/>
</dbReference>
<dbReference type="PANTHER" id="PTHR12111">
    <property type="entry name" value="SPLICING FACTOR YJU2"/>
    <property type="match status" value="1"/>
</dbReference>
<evidence type="ECO:0000313" key="3">
    <source>
        <dbReference type="EMBL" id="EFC42852.1"/>
    </source>
</evidence>
<dbReference type="PANTHER" id="PTHR12111:SF2">
    <property type="entry name" value="SPLICING FACTOR YJU2B-RELATED"/>
    <property type="match status" value="1"/>
</dbReference>
<comment type="similarity">
    <text evidence="1">Belongs to the CWC16 family.</text>
</comment>
<dbReference type="STRING" id="5762.D2VJY9"/>
<dbReference type="eggNOG" id="KOG2990">
    <property type="taxonomic scope" value="Eukaryota"/>
</dbReference>
<dbReference type="KEGG" id="ngr:NAEGRDRAFT_50173"/>
<sequence>MAERKATNKYIPPDFDPKKHKSINGYHHSHPLRQRASKLKASSSSDIDDERIGSLVIRFEMPYNAICTHCSKGIAKGTRFNARKKQVGLFGGNNNNLNNSENLNNDSENSGTNTLDHVKVKLEETDDSNNNINSDTFNMNNEKKEKTLTMPIYSFVMKCYDCSGRLEIRTNPEQLTYDCVSGIKWKSQGLNISNDADVSNLDVNDTRSEMIVIGQDLESMDSMQRINHEKEDLVKAESAIPQLESIIKLNKRQENDFESNFQLRASHRQLRKSEKEACKNLGQRLGANFVNSYTLRSLLPEETLEDGIIAKQELSTRVKKRNIEGTSSASIFNASKSSQPLKPNEITKMAKELKKRKLTNSTQQEITSPKSSATCENSKWTLQRAKFTNTKSSISGCSALLQGLNQYKDEEDD</sequence>
<dbReference type="GO" id="GO:0005684">
    <property type="term" value="C:U2-type spliceosomal complex"/>
    <property type="evidence" value="ECO:0007669"/>
    <property type="project" value="TreeGrafter"/>
</dbReference>
<dbReference type="GeneID" id="8862843"/>
<evidence type="ECO:0000256" key="2">
    <source>
        <dbReference type="SAM" id="MobiDB-lite"/>
    </source>
</evidence>
<dbReference type="GO" id="GO:0000398">
    <property type="term" value="P:mRNA splicing, via spliceosome"/>
    <property type="evidence" value="ECO:0007669"/>
    <property type="project" value="InterPro"/>
</dbReference>
<keyword evidence="4" id="KW-1185">Reference proteome</keyword>
<proteinExistence type="inferred from homology"/>
<gene>
    <name evidence="3" type="ORF">NAEGRDRAFT_50173</name>
</gene>
<dbReference type="Pfam" id="PF04502">
    <property type="entry name" value="Saf4_Yju2"/>
    <property type="match status" value="2"/>
</dbReference>
<feature type="compositionally biased region" description="Low complexity" evidence="2">
    <location>
        <begin position="93"/>
        <end position="110"/>
    </location>
</feature>
<dbReference type="AlphaFoldDB" id="D2VJY9"/>
<dbReference type="InParanoid" id="D2VJY9"/>
<feature type="region of interest" description="Disordered" evidence="2">
    <location>
        <begin position="91"/>
        <end position="113"/>
    </location>
</feature>
<organism evidence="4">
    <name type="scientific">Naegleria gruberi</name>
    <name type="common">Amoeba</name>
    <dbReference type="NCBI Taxonomy" id="5762"/>
    <lineage>
        <taxon>Eukaryota</taxon>
        <taxon>Discoba</taxon>
        <taxon>Heterolobosea</taxon>
        <taxon>Tetramitia</taxon>
        <taxon>Eutetramitia</taxon>
        <taxon>Vahlkampfiidae</taxon>
        <taxon>Naegleria</taxon>
    </lineage>
</organism>
<evidence type="ECO:0000313" key="4">
    <source>
        <dbReference type="Proteomes" id="UP000006671"/>
    </source>
</evidence>
<protein>
    <submittedName>
        <fullName evidence="3">Predicted protein</fullName>
    </submittedName>
</protein>
<dbReference type="GO" id="GO:0071014">
    <property type="term" value="C:post-mRNA release spliceosomal complex"/>
    <property type="evidence" value="ECO:0007669"/>
    <property type="project" value="TreeGrafter"/>
</dbReference>
<evidence type="ECO:0000256" key="1">
    <source>
        <dbReference type="ARBA" id="ARBA00005595"/>
    </source>
</evidence>